<protein>
    <submittedName>
        <fullName evidence="2">Uncharacterized protein</fullName>
    </submittedName>
</protein>
<evidence type="ECO:0000313" key="2">
    <source>
        <dbReference type="EMBL" id="WOO80222.1"/>
    </source>
</evidence>
<reference evidence="2" key="1">
    <citation type="submission" date="2023-10" db="EMBL/GenBank/DDBJ databases">
        <authorList>
            <person name="Noh H."/>
        </authorList>
    </citation>
    <scope>NUCLEOTIDE SEQUENCE</scope>
    <source>
        <strain evidence="2">DUCC4014</strain>
    </source>
</reference>
<keyword evidence="3" id="KW-1185">Reference proteome</keyword>
<feature type="signal peptide" evidence="1">
    <location>
        <begin position="1"/>
        <end position="30"/>
    </location>
</feature>
<organism evidence="2 3">
    <name type="scientific">Vanrija pseudolonga</name>
    <dbReference type="NCBI Taxonomy" id="143232"/>
    <lineage>
        <taxon>Eukaryota</taxon>
        <taxon>Fungi</taxon>
        <taxon>Dikarya</taxon>
        <taxon>Basidiomycota</taxon>
        <taxon>Agaricomycotina</taxon>
        <taxon>Tremellomycetes</taxon>
        <taxon>Trichosporonales</taxon>
        <taxon>Trichosporonaceae</taxon>
        <taxon>Vanrija</taxon>
    </lineage>
</organism>
<gene>
    <name evidence="2" type="ORF">LOC62_03G003734</name>
</gene>
<name>A0AAF0Y6G3_9TREE</name>
<dbReference type="AlphaFoldDB" id="A0AAF0Y6G3"/>
<accession>A0AAF0Y6G3</accession>
<keyword evidence="1" id="KW-0732">Signal</keyword>
<evidence type="ECO:0000256" key="1">
    <source>
        <dbReference type="SAM" id="SignalP"/>
    </source>
</evidence>
<proteinExistence type="predicted"/>
<dbReference type="RefSeq" id="XP_062626254.1">
    <property type="nucleotide sequence ID" value="XM_062770270.1"/>
</dbReference>
<dbReference type="EMBL" id="CP086716">
    <property type="protein sequence ID" value="WOO80222.1"/>
    <property type="molecule type" value="Genomic_DNA"/>
</dbReference>
<feature type="chain" id="PRO_5042151828" evidence="1">
    <location>
        <begin position="31"/>
        <end position="358"/>
    </location>
</feature>
<dbReference type="GeneID" id="87806975"/>
<dbReference type="Proteomes" id="UP000827549">
    <property type="component" value="Chromosome 3"/>
</dbReference>
<evidence type="ECO:0000313" key="3">
    <source>
        <dbReference type="Proteomes" id="UP000827549"/>
    </source>
</evidence>
<sequence>MSTSRRTQHLMMAGMWRSLLATLLVTSAAARVFEPTLLFNLDLGDMSSAVTYVPDFNLPPERASWNTTFSETPSSYVEGMVGKGSALHNSYMVSKFRFTPVVGRFNFVGSGFVVRGSVTGDWTPASSDVNPLLPWVCTVNNYVLRLTPPTNDILVQNSTLPFGYQKIWMALEFGSWSLGAVTIMTGMVAEATSIDNVPTRVESVASKGKINPFFTHKGKWTVSDHIGGVGGQDRIAYDHAVGSSNTGAELSVTLPPRTSYIIINGTTGPTYDKLYINISPAPPLNPASFAWVTTRNKWVSDSIVYAMPLDPRVVYNLSMAPALNSSVALHSITLYSGVGIGKNNATAFDGFGTVGIVC</sequence>